<dbReference type="Pfam" id="PF10236">
    <property type="entry name" value="DAP3"/>
    <property type="match status" value="1"/>
</dbReference>
<dbReference type="EMBL" id="JADYXP020000021">
    <property type="protein sequence ID" value="KAL0103335.1"/>
    <property type="molecule type" value="Genomic_DNA"/>
</dbReference>
<dbReference type="InterPro" id="IPR019368">
    <property type="entry name" value="Ribosomal_mS29"/>
</dbReference>
<dbReference type="AlphaFoldDB" id="A0AAW2EMQ6"/>
<evidence type="ECO:0000256" key="7">
    <source>
        <dbReference type="ARBA" id="ARBA00035140"/>
    </source>
</evidence>
<comment type="caution">
    <text evidence="8">The sequence shown here is derived from an EMBL/GenBank/DDBJ whole genome shotgun (WGS) entry which is preliminary data.</text>
</comment>
<evidence type="ECO:0000256" key="1">
    <source>
        <dbReference type="ARBA" id="ARBA00004173"/>
    </source>
</evidence>
<keyword evidence="3" id="KW-0809">Transit peptide</keyword>
<dbReference type="InterPro" id="IPR008092">
    <property type="entry name" value="Ribosomal_mS29_met"/>
</dbReference>
<organism evidence="8 9">
    <name type="scientific">Cardiocondyla obscurior</name>
    <dbReference type="NCBI Taxonomy" id="286306"/>
    <lineage>
        <taxon>Eukaryota</taxon>
        <taxon>Metazoa</taxon>
        <taxon>Ecdysozoa</taxon>
        <taxon>Arthropoda</taxon>
        <taxon>Hexapoda</taxon>
        <taxon>Insecta</taxon>
        <taxon>Pterygota</taxon>
        <taxon>Neoptera</taxon>
        <taxon>Endopterygota</taxon>
        <taxon>Hymenoptera</taxon>
        <taxon>Apocrita</taxon>
        <taxon>Aculeata</taxon>
        <taxon>Formicoidea</taxon>
        <taxon>Formicidae</taxon>
        <taxon>Myrmicinae</taxon>
        <taxon>Cardiocondyla</taxon>
    </lineage>
</organism>
<accession>A0AAW2EMQ6</accession>
<dbReference type="GO" id="GO:0005763">
    <property type="term" value="C:mitochondrial small ribosomal subunit"/>
    <property type="evidence" value="ECO:0007669"/>
    <property type="project" value="TreeGrafter"/>
</dbReference>
<keyword evidence="5" id="KW-0496">Mitochondrion</keyword>
<evidence type="ECO:0000256" key="4">
    <source>
        <dbReference type="ARBA" id="ARBA00022980"/>
    </source>
</evidence>
<dbReference type="PANTHER" id="PTHR12810:SF0">
    <property type="entry name" value="SMALL RIBOSOMAL SUBUNIT PROTEIN MS29"/>
    <property type="match status" value="1"/>
</dbReference>
<comment type="similarity">
    <text evidence="2">Belongs to the mitochondrion-specific ribosomal protein mS29 family.</text>
</comment>
<sequence length="387" mass="44603">MSLRSHSFWRGMCKTYGRRFSTVTKVKDEQVAQVCSFRTTENNPVNHNADHIARLYTVPTDICEQLFQHNILHPVFRTQVTTFQECAFLIRQPAIEIMSYLNQADLTRPVNKYVLYGKYGTGKSIIMNHILHYGFMQKYLLVHVFWAPRWLRNTKEVAASALSPGCVDLPIDAGVWLKQFKFQNSTLLSQLDLKTTKDYEWNKREMTPQGIPIIDLIDFGISRIKYGCGVVEALIREIKLASTAGKCKTLVIVDGFNSFTSGETRIFDDNKVMIPPEKVSLLTPFFDITKSNWCNGAIVLTVDKMASTQERQDSDLPRYLLGKEGFEHLDPFIPVLVENYNDAEFDSIIEYYKDRKWIRNITPTGQKEIELLSNKNPLNLMEQCKFL</sequence>
<keyword evidence="4" id="KW-0689">Ribosomal protein</keyword>
<comment type="subcellular location">
    <subcellularLocation>
        <location evidence="1">Mitochondrion</location>
    </subcellularLocation>
</comment>
<evidence type="ECO:0000256" key="2">
    <source>
        <dbReference type="ARBA" id="ARBA00009863"/>
    </source>
</evidence>
<evidence type="ECO:0000313" key="9">
    <source>
        <dbReference type="Proteomes" id="UP001430953"/>
    </source>
</evidence>
<dbReference type="Proteomes" id="UP001430953">
    <property type="component" value="Unassembled WGS sequence"/>
</dbReference>
<keyword evidence="9" id="KW-1185">Reference proteome</keyword>
<dbReference type="GO" id="GO:0006915">
    <property type="term" value="P:apoptotic process"/>
    <property type="evidence" value="ECO:0007669"/>
    <property type="project" value="InterPro"/>
</dbReference>
<gene>
    <name evidence="8" type="ORF">PUN28_017545</name>
</gene>
<keyword evidence="6" id="KW-0687">Ribonucleoprotein</keyword>
<evidence type="ECO:0000256" key="6">
    <source>
        <dbReference type="ARBA" id="ARBA00023274"/>
    </source>
</evidence>
<dbReference type="PRINTS" id="PR01716">
    <property type="entry name" value="DEATHASSOCP3"/>
</dbReference>
<name>A0AAW2EMQ6_9HYME</name>
<evidence type="ECO:0000313" key="8">
    <source>
        <dbReference type="EMBL" id="KAL0103335.1"/>
    </source>
</evidence>
<reference evidence="8 9" key="1">
    <citation type="submission" date="2023-03" db="EMBL/GenBank/DDBJ databases">
        <title>High recombination rates correlate with genetic variation in Cardiocondyla obscurior ants.</title>
        <authorList>
            <person name="Errbii M."/>
        </authorList>
    </citation>
    <scope>NUCLEOTIDE SEQUENCE [LARGE SCALE GENOMIC DNA]</scope>
    <source>
        <strain evidence="8">Alpha-2009</strain>
        <tissue evidence="8">Whole body</tissue>
    </source>
</reference>
<dbReference type="PANTHER" id="PTHR12810">
    <property type="entry name" value="MITOCHONDRIAL 28S RIBOSOMAL PROTEIN S29"/>
    <property type="match status" value="1"/>
</dbReference>
<proteinExistence type="inferred from homology"/>
<evidence type="ECO:0000256" key="3">
    <source>
        <dbReference type="ARBA" id="ARBA00022946"/>
    </source>
</evidence>
<dbReference type="GO" id="GO:0003735">
    <property type="term" value="F:structural constituent of ribosome"/>
    <property type="evidence" value="ECO:0007669"/>
    <property type="project" value="TreeGrafter"/>
</dbReference>
<protein>
    <recommendedName>
        <fullName evidence="7">Small ribosomal subunit protein mS29</fullName>
    </recommendedName>
</protein>
<evidence type="ECO:0000256" key="5">
    <source>
        <dbReference type="ARBA" id="ARBA00023128"/>
    </source>
</evidence>